<sequence length="73" mass="8245">MIDFFALGVTHALLLLAAFRLLSRKDLDHVPREEQPGGAPSSIPKLSRHVPQRPQARRMAPSLKRRESHRPDA</sequence>
<comment type="caution">
    <text evidence="2">The sequence shown here is derived from an EMBL/GenBank/DDBJ whole genome shotgun (WGS) entry which is preliminary data.</text>
</comment>
<name>A0A437N2T2_9SPHN</name>
<evidence type="ECO:0000313" key="3">
    <source>
        <dbReference type="Proteomes" id="UP000282837"/>
    </source>
</evidence>
<dbReference type="Proteomes" id="UP000282837">
    <property type="component" value="Unassembled WGS sequence"/>
</dbReference>
<accession>A0A437N2T2</accession>
<dbReference type="EMBL" id="SACO01000009">
    <property type="protein sequence ID" value="RVU04240.1"/>
    <property type="molecule type" value="Genomic_DNA"/>
</dbReference>
<proteinExistence type="predicted"/>
<feature type="region of interest" description="Disordered" evidence="1">
    <location>
        <begin position="30"/>
        <end position="73"/>
    </location>
</feature>
<dbReference type="AlphaFoldDB" id="A0A437N2T2"/>
<dbReference type="RefSeq" id="WP_127709875.1">
    <property type="nucleotide sequence ID" value="NZ_SACO01000009.1"/>
</dbReference>
<gene>
    <name evidence="2" type="ORF">EOE18_12125</name>
</gene>
<evidence type="ECO:0000256" key="1">
    <source>
        <dbReference type="SAM" id="MobiDB-lite"/>
    </source>
</evidence>
<keyword evidence="3" id="KW-1185">Reference proteome</keyword>
<evidence type="ECO:0000313" key="2">
    <source>
        <dbReference type="EMBL" id="RVU04240.1"/>
    </source>
</evidence>
<organism evidence="2 3">
    <name type="scientific">Novosphingobium umbonatum</name>
    <dbReference type="NCBI Taxonomy" id="1908524"/>
    <lineage>
        <taxon>Bacteria</taxon>
        <taxon>Pseudomonadati</taxon>
        <taxon>Pseudomonadota</taxon>
        <taxon>Alphaproteobacteria</taxon>
        <taxon>Sphingomonadales</taxon>
        <taxon>Sphingomonadaceae</taxon>
        <taxon>Novosphingobium</taxon>
    </lineage>
</organism>
<reference evidence="2 3" key="1">
    <citation type="submission" date="2019-01" db="EMBL/GenBank/DDBJ databases">
        <authorList>
            <person name="Chen W.-M."/>
        </authorList>
    </citation>
    <scope>NUCLEOTIDE SEQUENCE [LARGE SCALE GENOMIC DNA]</scope>
    <source>
        <strain evidence="2 3">FSY-9</strain>
    </source>
</reference>
<protein>
    <submittedName>
        <fullName evidence="2">Uncharacterized protein</fullName>
    </submittedName>
</protein>